<organism evidence="4 5">
    <name type="scientific">Pontibacter burrus</name>
    <dbReference type="NCBI Taxonomy" id="2704466"/>
    <lineage>
        <taxon>Bacteria</taxon>
        <taxon>Pseudomonadati</taxon>
        <taxon>Bacteroidota</taxon>
        <taxon>Cytophagia</taxon>
        <taxon>Cytophagales</taxon>
        <taxon>Hymenobacteraceae</taxon>
        <taxon>Pontibacter</taxon>
    </lineage>
</organism>
<dbReference type="InterPro" id="IPR005545">
    <property type="entry name" value="YCII"/>
</dbReference>
<keyword evidence="5" id="KW-1185">Reference proteome</keyword>
<gene>
    <name evidence="4" type="ORF">GXP69_10300</name>
</gene>
<reference evidence="4 5" key="1">
    <citation type="submission" date="2020-02" db="EMBL/GenBank/DDBJ databases">
        <authorList>
            <person name="Kim M.K."/>
        </authorList>
    </citation>
    <scope>NUCLEOTIDE SEQUENCE [LARGE SCALE GENOMIC DNA]</scope>
    <source>
        <strain evidence="4 5">BT327</strain>
    </source>
</reference>
<dbReference type="SUPFAM" id="SSF54909">
    <property type="entry name" value="Dimeric alpha+beta barrel"/>
    <property type="match status" value="1"/>
</dbReference>
<accession>A0A6B3LUZ8</accession>
<dbReference type="Pfam" id="PF03795">
    <property type="entry name" value="YCII"/>
    <property type="match status" value="1"/>
</dbReference>
<keyword evidence="2" id="KW-0732">Signal</keyword>
<protein>
    <recommendedName>
        <fullName evidence="3">YCII-related domain-containing protein</fullName>
    </recommendedName>
</protein>
<dbReference type="EMBL" id="JAAGWD010000004">
    <property type="protein sequence ID" value="NEM98086.1"/>
    <property type="molecule type" value="Genomic_DNA"/>
</dbReference>
<comment type="similarity">
    <text evidence="1">Belongs to the YciI family.</text>
</comment>
<feature type="domain" description="YCII-related" evidence="3">
    <location>
        <begin position="59"/>
        <end position="133"/>
    </location>
</feature>
<dbReference type="AlphaFoldDB" id="A0A6B3LUZ8"/>
<name>A0A6B3LUZ8_9BACT</name>
<evidence type="ECO:0000259" key="3">
    <source>
        <dbReference type="Pfam" id="PF03795"/>
    </source>
</evidence>
<evidence type="ECO:0000256" key="1">
    <source>
        <dbReference type="ARBA" id="ARBA00007689"/>
    </source>
</evidence>
<proteinExistence type="inferred from homology"/>
<dbReference type="Gene3D" id="3.30.70.1060">
    <property type="entry name" value="Dimeric alpha+beta barrel"/>
    <property type="match status" value="1"/>
</dbReference>
<dbReference type="InterPro" id="IPR011008">
    <property type="entry name" value="Dimeric_a/b-barrel"/>
</dbReference>
<evidence type="ECO:0000256" key="2">
    <source>
        <dbReference type="SAM" id="SignalP"/>
    </source>
</evidence>
<feature type="chain" id="PRO_5025411160" description="YCII-related domain-containing protein" evidence="2">
    <location>
        <begin position="22"/>
        <end position="154"/>
    </location>
</feature>
<evidence type="ECO:0000313" key="4">
    <source>
        <dbReference type="EMBL" id="NEM98086.1"/>
    </source>
</evidence>
<sequence>MIMKYFFALAILCCLSFTAIAQSQNPNYNKALADSLGADDYGMKQYVLAILKTGSNTTTDKDKLNQYFRGHMENIGKLVKEGKLVVAGPLGKNDKNYRGIFILNAKTVEEARKMVETDPAVQAKVFDVELYPWYGSAALPVYLDTHSIISKENP</sequence>
<comment type="caution">
    <text evidence="4">The sequence shown here is derived from an EMBL/GenBank/DDBJ whole genome shotgun (WGS) entry which is preliminary data.</text>
</comment>
<dbReference type="Proteomes" id="UP000474777">
    <property type="component" value="Unassembled WGS sequence"/>
</dbReference>
<feature type="signal peptide" evidence="2">
    <location>
        <begin position="1"/>
        <end position="21"/>
    </location>
</feature>
<evidence type="ECO:0000313" key="5">
    <source>
        <dbReference type="Proteomes" id="UP000474777"/>
    </source>
</evidence>